<accession>A0A9P6NI78</accession>
<name>A0A9P6NI78_9BASI</name>
<dbReference type="Proteomes" id="UP000886653">
    <property type="component" value="Unassembled WGS sequence"/>
</dbReference>
<feature type="compositionally biased region" description="Low complexity" evidence="1">
    <location>
        <begin position="263"/>
        <end position="273"/>
    </location>
</feature>
<comment type="caution">
    <text evidence="2">The sequence shown here is derived from an EMBL/GenBank/DDBJ whole genome shotgun (WGS) entry which is preliminary data.</text>
</comment>
<dbReference type="AlphaFoldDB" id="A0A9P6NI78"/>
<dbReference type="EMBL" id="MU167294">
    <property type="protein sequence ID" value="KAG0144513.1"/>
    <property type="molecule type" value="Genomic_DNA"/>
</dbReference>
<feature type="region of interest" description="Disordered" evidence="1">
    <location>
        <begin position="300"/>
        <end position="319"/>
    </location>
</feature>
<keyword evidence="3" id="KW-1185">Reference proteome</keyword>
<protein>
    <submittedName>
        <fullName evidence="2">Uncharacterized protein</fullName>
    </submittedName>
</protein>
<proteinExistence type="predicted"/>
<sequence>MARIVELLSFWRKKKSVDEQTKTEIDFIVEDLVDIRPFINQNSSPISLSEFLHQISNHQTTLIKPISIHIINGKAKGKRTISSSPSSNHSSDLILIEPIKPTKKIKLDQSSPFNSSDILIHGLPSKVWYHIFNLIHLEIIEKFQNIEQFDTLIKSNNSHELIKDGLRLQFERHQFKLISKSLFYITNQISWNLIILNNQNALNHISRRFEENVLLGSNVEICIISISTTTNKNNNKKKNNLIHKTPIKNYKTPHQTPMTGYRSSATKTKSTTKNQSLPLGEDIHLKTPKTSRHLVDDRNQFAHKSPFTPKIKQQQEEEEESLKQIPSLLLSISKSLKTLIILEGESNLNQKIIKTLNGLSSSNLKLFETLIILENHHNLKSIEFSNLMNFIDSLSSGSNIKFKNLNILSHHSTINSSFNHHHDHLISNYNHHSIKMNSLILNSNMSLNSKDLYALLKRLHPIKLSVSLYSTNDLEMDETFLIKIFNNKHDDDDDDEDDDLMMMRLKKVDLFLDWSCCIEFKDKLKQILKHHSDSLDLTIHD</sequence>
<reference evidence="2" key="1">
    <citation type="submission" date="2013-11" db="EMBL/GenBank/DDBJ databases">
        <title>Genome sequence of the fusiform rust pathogen reveals effectors for host alternation and coevolution with pine.</title>
        <authorList>
            <consortium name="DOE Joint Genome Institute"/>
            <person name="Smith K."/>
            <person name="Pendleton A."/>
            <person name="Kubisiak T."/>
            <person name="Anderson C."/>
            <person name="Salamov A."/>
            <person name="Aerts A."/>
            <person name="Riley R."/>
            <person name="Clum A."/>
            <person name="Lindquist E."/>
            <person name="Ence D."/>
            <person name="Campbell M."/>
            <person name="Kronenberg Z."/>
            <person name="Feau N."/>
            <person name="Dhillon B."/>
            <person name="Hamelin R."/>
            <person name="Burleigh J."/>
            <person name="Smith J."/>
            <person name="Yandell M."/>
            <person name="Nelson C."/>
            <person name="Grigoriev I."/>
            <person name="Davis J."/>
        </authorList>
    </citation>
    <scope>NUCLEOTIDE SEQUENCE</scope>
    <source>
        <strain evidence="2">G11</strain>
    </source>
</reference>
<feature type="region of interest" description="Disordered" evidence="1">
    <location>
        <begin position="248"/>
        <end position="275"/>
    </location>
</feature>
<organism evidence="2 3">
    <name type="scientific">Cronartium quercuum f. sp. fusiforme G11</name>
    <dbReference type="NCBI Taxonomy" id="708437"/>
    <lineage>
        <taxon>Eukaryota</taxon>
        <taxon>Fungi</taxon>
        <taxon>Dikarya</taxon>
        <taxon>Basidiomycota</taxon>
        <taxon>Pucciniomycotina</taxon>
        <taxon>Pucciniomycetes</taxon>
        <taxon>Pucciniales</taxon>
        <taxon>Coleosporiaceae</taxon>
        <taxon>Cronartium</taxon>
    </lineage>
</organism>
<feature type="compositionally biased region" description="Polar residues" evidence="1">
    <location>
        <begin position="252"/>
        <end position="262"/>
    </location>
</feature>
<evidence type="ECO:0000313" key="3">
    <source>
        <dbReference type="Proteomes" id="UP000886653"/>
    </source>
</evidence>
<gene>
    <name evidence="2" type="ORF">CROQUDRAFT_716628</name>
</gene>
<evidence type="ECO:0000313" key="2">
    <source>
        <dbReference type="EMBL" id="KAG0144513.1"/>
    </source>
</evidence>
<evidence type="ECO:0000256" key="1">
    <source>
        <dbReference type="SAM" id="MobiDB-lite"/>
    </source>
</evidence>